<protein>
    <submittedName>
        <fullName evidence="1">Uncharacterized protein</fullName>
    </submittedName>
</protein>
<reference evidence="1 2" key="1">
    <citation type="submission" date="2015-09" db="EMBL/GenBank/DDBJ databases">
        <title>Trachymyrmex cornetzi WGS genome.</title>
        <authorList>
            <person name="Nygaard S."/>
            <person name="Hu H."/>
            <person name="Boomsma J."/>
            <person name="Zhang G."/>
        </authorList>
    </citation>
    <scope>NUCLEOTIDE SEQUENCE [LARGE SCALE GENOMIC DNA]</scope>
    <source>
        <strain evidence="1">Tcor2-1</strain>
        <tissue evidence="1">Whole body</tissue>
    </source>
</reference>
<gene>
    <name evidence="1" type="ORF">ALC57_14091</name>
</gene>
<proteinExistence type="predicted"/>
<accession>A0A151IYQ3</accession>
<name>A0A151IYQ3_9HYME</name>
<evidence type="ECO:0000313" key="2">
    <source>
        <dbReference type="Proteomes" id="UP000078492"/>
    </source>
</evidence>
<evidence type="ECO:0000313" key="1">
    <source>
        <dbReference type="EMBL" id="KYN13690.1"/>
    </source>
</evidence>
<dbReference type="EMBL" id="KQ980744">
    <property type="protein sequence ID" value="KYN13690.1"/>
    <property type="molecule type" value="Genomic_DNA"/>
</dbReference>
<dbReference type="Proteomes" id="UP000078492">
    <property type="component" value="Unassembled WGS sequence"/>
</dbReference>
<sequence>MQIKDLHLVMCTRDDWSFQSASTATVIAVHLQLSPPYTMYRISQSCVYMCINYA</sequence>
<dbReference type="AlphaFoldDB" id="A0A151IYQ3"/>
<organism evidence="1 2">
    <name type="scientific">Trachymyrmex cornetzi</name>
    <dbReference type="NCBI Taxonomy" id="471704"/>
    <lineage>
        <taxon>Eukaryota</taxon>
        <taxon>Metazoa</taxon>
        <taxon>Ecdysozoa</taxon>
        <taxon>Arthropoda</taxon>
        <taxon>Hexapoda</taxon>
        <taxon>Insecta</taxon>
        <taxon>Pterygota</taxon>
        <taxon>Neoptera</taxon>
        <taxon>Endopterygota</taxon>
        <taxon>Hymenoptera</taxon>
        <taxon>Apocrita</taxon>
        <taxon>Aculeata</taxon>
        <taxon>Formicoidea</taxon>
        <taxon>Formicidae</taxon>
        <taxon>Myrmicinae</taxon>
        <taxon>Trachymyrmex</taxon>
    </lineage>
</organism>
<keyword evidence="2" id="KW-1185">Reference proteome</keyword>